<organism evidence="2 3">
    <name type="scientific">Thermomonospora cellulosilytica</name>
    <dbReference type="NCBI Taxonomy" id="1411118"/>
    <lineage>
        <taxon>Bacteria</taxon>
        <taxon>Bacillati</taxon>
        <taxon>Actinomycetota</taxon>
        <taxon>Actinomycetes</taxon>
        <taxon>Streptosporangiales</taxon>
        <taxon>Thermomonosporaceae</taxon>
        <taxon>Thermomonospora</taxon>
    </lineage>
</organism>
<name>A0A7W3RAX1_9ACTN</name>
<feature type="domain" description="Mycothiol-dependent maleylpyruvate isomerase metal-binding" evidence="1">
    <location>
        <begin position="12"/>
        <end position="145"/>
    </location>
</feature>
<sequence>MIHGETDVFDDLAAEHASLETVLAALSPQMWETGSGAAGWTISDVVLHLAQTNELVVASVAGERSPFSRPEGVPLDELMDRMVAADRGAPPDQVFQRWRESAAAELEALRGCPAGTRLQWAAVPLSPRTLAATRIAEHWAHALDVTEPLGVGYPDTPRLRHIARLAQRTLPYAFAVAGEQGGPVRCELTGPDGERWEFGDADAPSVITGPVGEFCRVGARRLRPEDTSLRAEGPHAATALRVLRNYAA</sequence>
<keyword evidence="3" id="KW-1185">Reference proteome</keyword>
<dbReference type="EMBL" id="JACJII010000001">
    <property type="protein sequence ID" value="MBA9006347.1"/>
    <property type="molecule type" value="Genomic_DNA"/>
</dbReference>
<dbReference type="Pfam" id="PF11716">
    <property type="entry name" value="MDMPI_N"/>
    <property type="match status" value="1"/>
</dbReference>
<dbReference type="InterPro" id="IPR034660">
    <property type="entry name" value="DinB/YfiT-like"/>
</dbReference>
<dbReference type="InterPro" id="IPR024344">
    <property type="entry name" value="MDMPI_metal-binding"/>
</dbReference>
<protein>
    <submittedName>
        <fullName evidence="2">Uncharacterized protein (TIGR03084 family)</fullName>
    </submittedName>
</protein>
<dbReference type="AlphaFoldDB" id="A0A7W3RAX1"/>
<gene>
    <name evidence="2" type="ORF">HNR21_005229</name>
</gene>
<evidence type="ECO:0000313" key="2">
    <source>
        <dbReference type="EMBL" id="MBA9006347.1"/>
    </source>
</evidence>
<dbReference type="InterPro" id="IPR017517">
    <property type="entry name" value="Maleyloyr_isom"/>
</dbReference>
<evidence type="ECO:0000313" key="3">
    <source>
        <dbReference type="Proteomes" id="UP000539313"/>
    </source>
</evidence>
<comment type="caution">
    <text evidence="2">The sequence shown here is derived from an EMBL/GenBank/DDBJ whole genome shotgun (WGS) entry which is preliminary data.</text>
</comment>
<dbReference type="Gene3D" id="1.20.120.450">
    <property type="entry name" value="dinb family like domain"/>
    <property type="match status" value="1"/>
</dbReference>
<dbReference type="Proteomes" id="UP000539313">
    <property type="component" value="Unassembled WGS sequence"/>
</dbReference>
<dbReference type="RefSeq" id="WP_182707292.1">
    <property type="nucleotide sequence ID" value="NZ_JACJII010000001.1"/>
</dbReference>
<dbReference type="SUPFAM" id="SSF109854">
    <property type="entry name" value="DinB/YfiT-like putative metalloenzymes"/>
    <property type="match status" value="1"/>
</dbReference>
<dbReference type="NCBIfam" id="TIGR03083">
    <property type="entry name" value="maleylpyruvate isomerase family mycothiol-dependent enzyme"/>
    <property type="match status" value="1"/>
</dbReference>
<dbReference type="GO" id="GO:0046872">
    <property type="term" value="F:metal ion binding"/>
    <property type="evidence" value="ECO:0007669"/>
    <property type="project" value="InterPro"/>
</dbReference>
<reference evidence="2 3" key="1">
    <citation type="submission" date="2020-08" db="EMBL/GenBank/DDBJ databases">
        <title>Sequencing the genomes of 1000 actinobacteria strains.</title>
        <authorList>
            <person name="Klenk H.-P."/>
        </authorList>
    </citation>
    <scope>NUCLEOTIDE SEQUENCE [LARGE SCALE GENOMIC DNA]</scope>
    <source>
        <strain evidence="2 3">DSM 45823</strain>
    </source>
</reference>
<evidence type="ECO:0000259" key="1">
    <source>
        <dbReference type="Pfam" id="PF11716"/>
    </source>
</evidence>
<proteinExistence type="predicted"/>
<accession>A0A7W3RAX1</accession>